<evidence type="ECO:0000256" key="2">
    <source>
        <dbReference type="ARBA" id="ARBA00022475"/>
    </source>
</evidence>
<evidence type="ECO:0000256" key="5">
    <source>
        <dbReference type="ARBA" id="ARBA00023136"/>
    </source>
</evidence>
<keyword evidence="9" id="KW-1185">Reference proteome</keyword>
<dbReference type="Proteomes" id="UP000011910">
    <property type="component" value="Unassembled WGS sequence"/>
</dbReference>
<sequence length="75" mass="8519">MQTLLFFNIGGAEIILLLFILLSAALWLWALVEVIRSDFRRDVDKIVWILILVFGSLLGAPAYFALGRRQRIQGS</sequence>
<dbReference type="OrthoDB" id="1123412at2"/>
<feature type="transmembrane region" description="Helical" evidence="6">
    <location>
        <begin position="46"/>
        <end position="66"/>
    </location>
</feature>
<dbReference type="InterPro" id="IPR027379">
    <property type="entry name" value="CLS_N"/>
</dbReference>
<feature type="transmembrane region" description="Helical" evidence="6">
    <location>
        <begin position="12"/>
        <end position="31"/>
    </location>
</feature>
<evidence type="ECO:0000256" key="6">
    <source>
        <dbReference type="SAM" id="Phobius"/>
    </source>
</evidence>
<proteinExistence type="predicted"/>
<dbReference type="EMBL" id="AODQ01000071">
    <property type="protein sequence ID" value="EMR02139.1"/>
    <property type="molecule type" value="Genomic_DNA"/>
</dbReference>
<evidence type="ECO:0000256" key="1">
    <source>
        <dbReference type="ARBA" id="ARBA00004651"/>
    </source>
</evidence>
<reference evidence="8 9" key="1">
    <citation type="journal article" date="2013" name="Genome Announc.">
        <title>Draft Genome Sequence of Cesiribacter andamanensis Strain AMV16T, Isolated from a Soil Sample from a Mud Volcano in the Andaman Islands, India.</title>
        <authorList>
            <person name="Shivaji S."/>
            <person name="Ara S."/>
            <person name="Begum Z."/>
            <person name="Srinivas T.N."/>
            <person name="Singh A."/>
            <person name="Kumar Pinnaka A."/>
        </authorList>
    </citation>
    <scope>NUCLEOTIDE SEQUENCE [LARGE SCALE GENOMIC DNA]</scope>
    <source>
        <strain evidence="8 9">AMV16</strain>
    </source>
</reference>
<keyword evidence="3 6" id="KW-0812">Transmembrane</keyword>
<evidence type="ECO:0000256" key="4">
    <source>
        <dbReference type="ARBA" id="ARBA00022989"/>
    </source>
</evidence>
<evidence type="ECO:0000313" key="9">
    <source>
        <dbReference type="Proteomes" id="UP000011910"/>
    </source>
</evidence>
<keyword evidence="2" id="KW-1003">Cell membrane</keyword>
<evidence type="ECO:0000259" key="7">
    <source>
        <dbReference type="Pfam" id="PF13396"/>
    </source>
</evidence>
<name>M7NUI1_9BACT</name>
<comment type="caution">
    <text evidence="8">The sequence shown here is derived from an EMBL/GenBank/DDBJ whole genome shotgun (WGS) entry which is preliminary data.</text>
</comment>
<protein>
    <recommendedName>
        <fullName evidence="7">Cardiolipin synthase N-terminal domain-containing protein</fullName>
    </recommendedName>
</protein>
<gene>
    <name evidence="8" type="ORF">ADICEAN_02701</name>
</gene>
<accession>M7NUI1</accession>
<dbReference type="GO" id="GO:0005886">
    <property type="term" value="C:plasma membrane"/>
    <property type="evidence" value="ECO:0007669"/>
    <property type="project" value="UniProtKB-SubCell"/>
</dbReference>
<evidence type="ECO:0000313" key="8">
    <source>
        <dbReference type="EMBL" id="EMR02139.1"/>
    </source>
</evidence>
<feature type="domain" description="Cardiolipin synthase N-terminal" evidence="7">
    <location>
        <begin position="25"/>
        <end position="68"/>
    </location>
</feature>
<keyword evidence="5 6" id="KW-0472">Membrane</keyword>
<evidence type="ECO:0000256" key="3">
    <source>
        <dbReference type="ARBA" id="ARBA00022692"/>
    </source>
</evidence>
<organism evidence="8 9">
    <name type="scientific">Cesiribacter andamanensis AMV16</name>
    <dbReference type="NCBI Taxonomy" id="1279009"/>
    <lineage>
        <taxon>Bacteria</taxon>
        <taxon>Pseudomonadati</taxon>
        <taxon>Bacteroidota</taxon>
        <taxon>Cytophagia</taxon>
        <taxon>Cytophagales</taxon>
        <taxon>Cesiribacteraceae</taxon>
        <taxon>Cesiribacter</taxon>
    </lineage>
</organism>
<dbReference type="Pfam" id="PF13396">
    <property type="entry name" value="PLDc_N"/>
    <property type="match status" value="1"/>
</dbReference>
<comment type="subcellular location">
    <subcellularLocation>
        <location evidence="1">Cell membrane</location>
        <topology evidence="1">Multi-pass membrane protein</topology>
    </subcellularLocation>
</comment>
<keyword evidence="4 6" id="KW-1133">Transmembrane helix</keyword>
<dbReference type="AlphaFoldDB" id="M7NUI1"/>
<dbReference type="RefSeq" id="WP_009196090.1">
    <property type="nucleotide sequence ID" value="NZ_AODQ01000071.1"/>
</dbReference>